<reference evidence="1" key="1">
    <citation type="submission" date="2018-05" db="EMBL/GenBank/DDBJ databases">
        <authorList>
            <person name="Lanie J.A."/>
            <person name="Ng W.-L."/>
            <person name="Kazmierczak K.M."/>
            <person name="Andrzejewski T.M."/>
            <person name="Davidsen T.M."/>
            <person name="Wayne K.J."/>
            <person name="Tettelin H."/>
            <person name="Glass J.I."/>
            <person name="Rusch D."/>
            <person name="Podicherti R."/>
            <person name="Tsui H.-C.T."/>
            <person name="Winkler M.E."/>
        </authorList>
    </citation>
    <scope>NUCLEOTIDE SEQUENCE</scope>
</reference>
<protein>
    <recommendedName>
        <fullName evidence="2">Polymerase/histidinol phosphatase N-terminal domain-containing protein</fullName>
    </recommendedName>
</protein>
<evidence type="ECO:0008006" key="2">
    <source>
        <dbReference type="Google" id="ProtNLM"/>
    </source>
</evidence>
<dbReference type="SUPFAM" id="SSF89550">
    <property type="entry name" value="PHP domain-like"/>
    <property type="match status" value="1"/>
</dbReference>
<organism evidence="1">
    <name type="scientific">marine metagenome</name>
    <dbReference type="NCBI Taxonomy" id="408172"/>
    <lineage>
        <taxon>unclassified sequences</taxon>
        <taxon>metagenomes</taxon>
        <taxon>ecological metagenomes</taxon>
    </lineage>
</organism>
<dbReference type="PANTHER" id="PTHR42924:SF3">
    <property type="entry name" value="POLYMERASE_HISTIDINOL PHOSPHATASE N-TERMINAL DOMAIN-CONTAINING PROTEIN"/>
    <property type="match status" value="1"/>
</dbReference>
<dbReference type="InterPro" id="IPR052018">
    <property type="entry name" value="PHP_domain"/>
</dbReference>
<gene>
    <name evidence="1" type="ORF">METZ01_LOCUS127827</name>
</gene>
<feature type="non-terminal residue" evidence="1">
    <location>
        <position position="199"/>
    </location>
</feature>
<feature type="non-terminal residue" evidence="1">
    <location>
        <position position="1"/>
    </location>
</feature>
<sequence>MNSQPFNLPGQFFKGNLHTHCTESDGDYSAEEVVKRYRQQGYDFLALSDHFLERYDYPITDTRPYRSNRFTTLIASELHVGKTLNDEVWHILAVGIPLDFDPPQENEDIVAISTRAANLGAFIGIVHPTWYGLQPEDARILPFAHAIEIYNHGSEVENDRGDGWGLCDVLLNEGHRVFAYATDDAHHMTHDAFGGWIHV</sequence>
<dbReference type="AlphaFoldDB" id="A0A381YEK6"/>
<dbReference type="InterPro" id="IPR016195">
    <property type="entry name" value="Pol/histidinol_Pase-like"/>
</dbReference>
<evidence type="ECO:0000313" key="1">
    <source>
        <dbReference type="EMBL" id="SVA74973.1"/>
    </source>
</evidence>
<dbReference type="EMBL" id="UINC01017955">
    <property type="protein sequence ID" value="SVA74973.1"/>
    <property type="molecule type" value="Genomic_DNA"/>
</dbReference>
<accession>A0A381YEK6</accession>
<proteinExistence type="predicted"/>
<dbReference type="PANTHER" id="PTHR42924">
    <property type="entry name" value="EXONUCLEASE"/>
    <property type="match status" value="1"/>
</dbReference>
<dbReference type="GO" id="GO:0004534">
    <property type="term" value="F:5'-3' RNA exonuclease activity"/>
    <property type="evidence" value="ECO:0007669"/>
    <property type="project" value="TreeGrafter"/>
</dbReference>
<name>A0A381YEK6_9ZZZZ</name>
<dbReference type="GO" id="GO:0035312">
    <property type="term" value="F:5'-3' DNA exonuclease activity"/>
    <property type="evidence" value="ECO:0007669"/>
    <property type="project" value="TreeGrafter"/>
</dbReference>
<dbReference type="Gene3D" id="3.20.20.140">
    <property type="entry name" value="Metal-dependent hydrolases"/>
    <property type="match status" value="1"/>
</dbReference>